<dbReference type="Proteomes" id="UP001597402">
    <property type="component" value="Unassembled WGS sequence"/>
</dbReference>
<dbReference type="PANTHER" id="PTHR36151">
    <property type="entry name" value="BLR2777 PROTEIN"/>
    <property type="match status" value="1"/>
</dbReference>
<sequence length="296" mass="32547">MTGRPALAPLPSPDDWSAEEDRLGFFGPDSVTWRIHTDPSYAVGGLRALMLQALHPVAMDGVARNSTGFKDEWWMRMTRTGQYVETITFGTRSEARRMAARVRGLHRKLSGVEETTGRAYRVDDPDLLLWVHNGAVDSLLSTARRAGLPLSDEDADAYVREQLAAARLVGIPEDLAPRTVADLDDYFERVRPELALTPGASEGVRRLFVPPMPGWVQVLTPARPAWGTFVSLGFATLPAWARQLYSMPGFTLTDAAATGALRAFRTALLAVPERARWSPIVRAGFERVAADTDMTA</sequence>
<dbReference type="EMBL" id="JBHUHP010000001">
    <property type="protein sequence ID" value="MFD2090418.1"/>
    <property type="molecule type" value="Genomic_DNA"/>
</dbReference>
<dbReference type="EC" id="1.-.-.-" evidence="2"/>
<name>A0ABW4X7J0_9ACTN</name>
<accession>A0ABW4X7J0</accession>
<feature type="domain" description="ER-bound oxygenase mpaB/mpaB'/Rubber oxygenase catalytic" evidence="1">
    <location>
        <begin position="33"/>
        <end position="266"/>
    </location>
</feature>
<dbReference type="GO" id="GO:0016491">
    <property type="term" value="F:oxidoreductase activity"/>
    <property type="evidence" value="ECO:0007669"/>
    <property type="project" value="UniProtKB-KW"/>
</dbReference>
<keyword evidence="2" id="KW-0560">Oxidoreductase</keyword>
<comment type="caution">
    <text evidence="2">The sequence shown here is derived from an EMBL/GenBank/DDBJ whole genome shotgun (WGS) entry which is preliminary data.</text>
</comment>
<organism evidence="2 3">
    <name type="scientific">Blastococcus deserti</name>
    <dbReference type="NCBI Taxonomy" id="2259033"/>
    <lineage>
        <taxon>Bacteria</taxon>
        <taxon>Bacillati</taxon>
        <taxon>Actinomycetota</taxon>
        <taxon>Actinomycetes</taxon>
        <taxon>Geodermatophilales</taxon>
        <taxon>Geodermatophilaceae</taxon>
        <taxon>Blastococcus</taxon>
    </lineage>
</organism>
<proteinExistence type="predicted"/>
<dbReference type="PANTHER" id="PTHR36151:SF3">
    <property type="entry name" value="ER-BOUND OXYGENASE MPAB_MPAB'_RUBBER OXYGENASE CATALYTIC DOMAIN-CONTAINING PROTEIN"/>
    <property type="match status" value="1"/>
</dbReference>
<dbReference type="Pfam" id="PF09995">
    <property type="entry name" value="MPAB_Lcp_cat"/>
    <property type="match status" value="1"/>
</dbReference>
<reference evidence="3" key="1">
    <citation type="journal article" date="2019" name="Int. J. Syst. Evol. Microbiol.">
        <title>The Global Catalogue of Microorganisms (GCM) 10K type strain sequencing project: providing services to taxonomists for standard genome sequencing and annotation.</title>
        <authorList>
            <consortium name="The Broad Institute Genomics Platform"/>
            <consortium name="The Broad Institute Genome Sequencing Center for Infectious Disease"/>
            <person name="Wu L."/>
            <person name="Ma J."/>
        </authorList>
    </citation>
    <scope>NUCLEOTIDE SEQUENCE [LARGE SCALE GENOMIC DNA]</scope>
    <source>
        <strain evidence="3">JCM 3338</strain>
    </source>
</reference>
<keyword evidence="3" id="KW-1185">Reference proteome</keyword>
<dbReference type="RefSeq" id="WP_376871270.1">
    <property type="nucleotide sequence ID" value="NZ_JBHUHP010000001.1"/>
</dbReference>
<gene>
    <name evidence="2" type="ORF">ACFSHS_02410</name>
</gene>
<protein>
    <submittedName>
        <fullName evidence="2">Oxygenase MpaB family protein</fullName>
        <ecNumber evidence="2">1.-.-.-</ecNumber>
    </submittedName>
</protein>
<evidence type="ECO:0000259" key="1">
    <source>
        <dbReference type="Pfam" id="PF09995"/>
    </source>
</evidence>
<dbReference type="InterPro" id="IPR018713">
    <property type="entry name" value="MPAB/Lcp_cat_dom"/>
</dbReference>
<evidence type="ECO:0000313" key="3">
    <source>
        <dbReference type="Proteomes" id="UP001597402"/>
    </source>
</evidence>
<evidence type="ECO:0000313" key="2">
    <source>
        <dbReference type="EMBL" id="MFD2090418.1"/>
    </source>
</evidence>